<dbReference type="OrthoDB" id="9837138at2"/>
<evidence type="ECO:0000313" key="2">
    <source>
        <dbReference type="EMBL" id="SKB30243.1"/>
    </source>
</evidence>
<keyword evidence="3" id="KW-1185">Reference proteome</keyword>
<keyword evidence="1" id="KW-0472">Membrane</keyword>
<evidence type="ECO:0000256" key="1">
    <source>
        <dbReference type="SAM" id="Phobius"/>
    </source>
</evidence>
<name>A0A1T5A6E1_9SPHN</name>
<feature type="transmembrane region" description="Helical" evidence="1">
    <location>
        <begin position="22"/>
        <end position="42"/>
    </location>
</feature>
<organism evidence="2 3">
    <name type="scientific">Sphingopyxis flava</name>
    <dbReference type="NCBI Taxonomy" id="1507287"/>
    <lineage>
        <taxon>Bacteria</taxon>
        <taxon>Pseudomonadati</taxon>
        <taxon>Pseudomonadota</taxon>
        <taxon>Alphaproteobacteria</taxon>
        <taxon>Sphingomonadales</taxon>
        <taxon>Sphingomonadaceae</taxon>
        <taxon>Sphingopyxis</taxon>
    </lineage>
</organism>
<dbReference type="EMBL" id="FUYP01000002">
    <property type="protein sequence ID" value="SKB30243.1"/>
    <property type="molecule type" value="Genomic_DNA"/>
</dbReference>
<reference evidence="3" key="1">
    <citation type="submission" date="2017-02" db="EMBL/GenBank/DDBJ databases">
        <authorList>
            <person name="Varghese N."/>
            <person name="Submissions S."/>
        </authorList>
    </citation>
    <scope>NUCLEOTIDE SEQUENCE [LARGE SCALE GENOMIC DNA]</scope>
    <source>
        <strain evidence="3">R11H</strain>
    </source>
</reference>
<proteinExistence type="predicted"/>
<keyword evidence="1" id="KW-1133">Transmembrane helix</keyword>
<evidence type="ECO:0000313" key="3">
    <source>
        <dbReference type="Proteomes" id="UP000190044"/>
    </source>
</evidence>
<feature type="transmembrane region" description="Helical" evidence="1">
    <location>
        <begin position="54"/>
        <end position="79"/>
    </location>
</feature>
<gene>
    <name evidence="2" type="ORF">SAMN06295937_1002243</name>
</gene>
<accession>A0A1T5A6E1</accession>
<dbReference type="RefSeq" id="WP_139375637.1">
    <property type="nucleotide sequence ID" value="NZ_FUYP01000002.1"/>
</dbReference>
<dbReference type="Proteomes" id="UP000190044">
    <property type="component" value="Unassembled WGS sequence"/>
</dbReference>
<dbReference type="AlphaFoldDB" id="A0A1T5A6E1"/>
<sequence>MTERRDRLGYPAGFLSSYAMDWAALALAGLVFVTIASAALLAMRGPFGDRMAEWLPLLPSAAWSALIAALLLNLVLPWVHPATRRISLCPSCGKSTLLTSPDLDEWDVRANPDGHCAGDRRFRPEERCSQCHADLRKAPWRGMSKP</sequence>
<keyword evidence="1" id="KW-0812">Transmembrane</keyword>
<protein>
    <submittedName>
        <fullName evidence="2">Uncharacterized protein</fullName>
    </submittedName>
</protein>